<dbReference type="PANTHER" id="PTHR47959">
    <property type="entry name" value="ATP-DEPENDENT RNA HELICASE RHLE-RELATED"/>
    <property type="match status" value="1"/>
</dbReference>
<dbReference type="InterPro" id="IPR027417">
    <property type="entry name" value="P-loop_NTPase"/>
</dbReference>
<dbReference type="CDD" id="cd18787">
    <property type="entry name" value="SF2_C_DEAD"/>
    <property type="match status" value="1"/>
</dbReference>
<accession>A0ABU9B5H9</accession>
<proteinExistence type="inferred from homology"/>
<evidence type="ECO:0000256" key="6">
    <source>
        <dbReference type="PROSITE-ProRule" id="PRU00552"/>
    </source>
</evidence>
<evidence type="ECO:0000256" key="2">
    <source>
        <dbReference type="ARBA" id="ARBA00022801"/>
    </source>
</evidence>
<dbReference type="InterPro" id="IPR050079">
    <property type="entry name" value="DEAD_box_RNA_helicase"/>
</dbReference>
<dbReference type="EC" id="3.6.4.-" evidence="12"/>
<dbReference type="PROSITE" id="PS51195">
    <property type="entry name" value="Q_MOTIF"/>
    <property type="match status" value="1"/>
</dbReference>
<name>A0ABU9B5H9_9BURK</name>
<keyword evidence="4 7" id="KW-0067">ATP-binding</keyword>
<evidence type="ECO:0000259" key="11">
    <source>
        <dbReference type="PROSITE" id="PS51195"/>
    </source>
</evidence>
<dbReference type="GO" id="GO:0004386">
    <property type="term" value="F:helicase activity"/>
    <property type="evidence" value="ECO:0007669"/>
    <property type="project" value="UniProtKB-KW"/>
</dbReference>
<dbReference type="SMART" id="SM00490">
    <property type="entry name" value="HELICc"/>
    <property type="match status" value="1"/>
</dbReference>
<evidence type="ECO:0000256" key="1">
    <source>
        <dbReference type="ARBA" id="ARBA00022741"/>
    </source>
</evidence>
<feature type="compositionally biased region" description="Basic and acidic residues" evidence="8">
    <location>
        <begin position="448"/>
        <end position="479"/>
    </location>
</feature>
<dbReference type="CDD" id="cd00268">
    <property type="entry name" value="DEADc"/>
    <property type="match status" value="1"/>
</dbReference>
<feature type="domain" description="Helicase C-terminal" evidence="10">
    <location>
        <begin position="246"/>
        <end position="409"/>
    </location>
</feature>
<evidence type="ECO:0000256" key="3">
    <source>
        <dbReference type="ARBA" id="ARBA00022806"/>
    </source>
</evidence>
<dbReference type="InterPro" id="IPR014001">
    <property type="entry name" value="Helicase_ATP-bd"/>
</dbReference>
<evidence type="ECO:0000256" key="7">
    <source>
        <dbReference type="RuleBase" id="RU000492"/>
    </source>
</evidence>
<dbReference type="GO" id="GO:0016787">
    <property type="term" value="F:hydrolase activity"/>
    <property type="evidence" value="ECO:0007669"/>
    <property type="project" value="UniProtKB-KW"/>
</dbReference>
<feature type="compositionally biased region" description="Basic and acidic residues" evidence="8">
    <location>
        <begin position="406"/>
        <end position="431"/>
    </location>
</feature>
<dbReference type="SMART" id="SM00487">
    <property type="entry name" value="DEXDc"/>
    <property type="match status" value="1"/>
</dbReference>
<keyword evidence="1 7" id="KW-0547">Nucleotide-binding</keyword>
<dbReference type="PROSITE" id="PS51194">
    <property type="entry name" value="HELICASE_CTER"/>
    <property type="match status" value="1"/>
</dbReference>
<dbReference type="InterPro" id="IPR014014">
    <property type="entry name" value="RNA_helicase_DEAD_Q_motif"/>
</dbReference>
<reference evidence="12 13" key="1">
    <citation type="submission" date="2024-04" db="EMBL/GenBank/DDBJ databases">
        <title>Novel species of the genus Ideonella isolated from streams.</title>
        <authorList>
            <person name="Lu H."/>
        </authorList>
    </citation>
    <scope>NUCLEOTIDE SEQUENCE [LARGE SCALE GENOMIC DNA]</scope>
    <source>
        <strain evidence="12 13">BYS139W</strain>
    </source>
</reference>
<dbReference type="Gene3D" id="3.40.50.300">
    <property type="entry name" value="P-loop containing nucleotide triphosphate hydrolases"/>
    <property type="match status" value="2"/>
</dbReference>
<dbReference type="InterPro" id="IPR000629">
    <property type="entry name" value="RNA-helicase_DEAD-box_CS"/>
</dbReference>
<feature type="short sequence motif" description="Q motif" evidence="6">
    <location>
        <begin position="21"/>
        <end position="49"/>
    </location>
</feature>
<feature type="domain" description="DEAD-box RNA helicase Q" evidence="11">
    <location>
        <begin position="21"/>
        <end position="49"/>
    </location>
</feature>
<dbReference type="PROSITE" id="PS51192">
    <property type="entry name" value="HELICASE_ATP_BIND_1"/>
    <property type="match status" value="1"/>
</dbReference>
<feature type="domain" description="Helicase ATP-binding" evidence="9">
    <location>
        <begin position="52"/>
        <end position="235"/>
    </location>
</feature>
<dbReference type="PANTHER" id="PTHR47959:SF13">
    <property type="entry name" value="ATP-DEPENDENT RNA HELICASE RHLE"/>
    <property type="match status" value="1"/>
</dbReference>
<organism evidence="12 13">
    <name type="scientific">Pseudaquabacterium rugosum</name>
    <dbReference type="NCBI Taxonomy" id="2984194"/>
    <lineage>
        <taxon>Bacteria</taxon>
        <taxon>Pseudomonadati</taxon>
        <taxon>Pseudomonadota</taxon>
        <taxon>Betaproteobacteria</taxon>
        <taxon>Burkholderiales</taxon>
        <taxon>Sphaerotilaceae</taxon>
        <taxon>Pseudaquabacterium</taxon>
    </lineage>
</organism>
<protein>
    <submittedName>
        <fullName evidence="12">DEAD/DEAH box helicase</fullName>
        <ecNumber evidence="12">3.6.4.-</ecNumber>
    </submittedName>
</protein>
<evidence type="ECO:0000259" key="9">
    <source>
        <dbReference type="PROSITE" id="PS51192"/>
    </source>
</evidence>
<feature type="compositionally biased region" description="Low complexity" evidence="8">
    <location>
        <begin position="1"/>
        <end position="20"/>
    </location>
</feature>
<dbReference type="EMBL" id="JBBUTF010000002">
    <property type="protein sequence ID" value="MEK8024813.1"/>
    <property type="molecule type" value="Genomic_DNA"/>
</dbReference>
<keyword evidence="3 7" id="KW-0347">Helicase</keyword>
<dbReference type="Proteomes" id="UP001368500">
    <property type="component" value="Unassembled WGS sequence"/>
</dbReference>
<dbReference type="InterPro" id="IPR044742">
    <property type="entry name" value="DEAD/DEAH_RhlB"/>
</dbReference>
<feature type="region of interest" description="Disordered" evidence="8">
    <location>
        <begin position="405"/>
        <end position="540"/>
    </location>
</feature>
<dbReference type="PROSITE" id="PS00039">
    <property type="entry name" value="DEAD_ATP_HELICASE"/>
    <property type="match status" value="1"/>
</dbReference>
<evidence type="ECO:0000256" key="4">
    <source>
        <dbReference type="ARBA" id="ARBA00022840"/>
    </source>
</evidence>
<comment type="similarity">
    <text evidence="5 7">Belongs to the DEAD box helicase family.</text>
</comment>
<dbReference type="InterPro" id="IPR011545">
    <property type="entry name" value="DEAD/DEAH_box_helicase_dom"/>
</dbReference>
<dbReference type="RefSeq" id="WP_341372584.1">
    <property type="nucleotide sequence ID" value="NZ_JBBUTF010000002.1"/>
</dbReference>
<evidence type="ECO:0000313" key="12">
    <source>
        <dbReference type="EMBL" id="MEK8024813.1"/>
    </source>
</evidence>
<gene>
    <name evidence="12" type="ORF">AACH11_02365</name>
</gene>
<evidence type="ECO:0000259" key="10">
    <source>
        <dbReference type="PROSITE" id="PS51194"/>
    </source>
</evidence>
<dbReference type="Pfam" id="PF00270">
    <property type="entry name" value="DEAD"/>
    <property type="match status" value="1"/>
</dbReference>
<dbReference type="InterPro" id="IPR001650">
    <property type="entry name" value="Helicase_C-like"/>
</dbReference>
<dbReference type="Pfam" id="PF00271">
    <property type="entry name" value="Helicase_C"/>
    <property type="match status" value="1"/>
</dbReference>
<comment type="caution">
    <text evidence="12">The sequence shown here is derived from an EMBL/GenBank/DDBJ whole genome shotgun (WGS) entry which is preliminary data.</text>
</comment>
<evidence type="ECO:0000256" key="5">
    <source>
        <dbReference type="ARBA" id="ARBA00038437"/>
    </source>
</evidence>
<evidence type="ECO:0000313" key="13">
    <source>
        <dbReference type="Proteomes" id="UP001368500"/>
    </source>
</evidence>
<dbReference type="SUPFAM" id="SSF52540">
    <property type="entry name" value="P-loop containing nucleoside triphosphate hydrolases"/>
    <property type="match status" value="1"/>
</dbReference>
<keyword evidence="13" id="KW-1185">Reference proteome</keyword>
<evidence type="ECO:0000256" key="8">
    <source>
        <dbReference type="SAM" id="MobiDB-lite"/>
    </source>
</evidence>
<feature type="region of interest" description="Disordered" evidence="8">
    <location>
        <begin position="1"/>
        <end position="24"/>
    </location>
</feature>
<sequence length="540" mass="58844">MTDPATSAAPAPAPAADAPPQRFDTLPLDPKLLRAVADSGYTSMTPIQAKAIPVVLAGHDVMGAAQTGTGKTAAFSIPLLQRMMKHENVSMSPARHPVRALVLAPTRELADQVANNVKAYAKHTGLRAAVVFGGVDMKPQTAELKKGVEILIATPGRLLDHIEAKNCVLNQVEYVVLDEADRMLDIGFLPDLQRILSYLPKGRPAGPRQTLLFSATFSPEIKKLASSYLNEPVLVEVARPNATASTVEQRFFRVGEDDKRRVVRQILRERSISQAIVFVNSKLGCARLARSFERDGLRTQALHGDKSQDERLKALAAFKAGEVDLLVATDVAARGLDIADLPAVFNFDVPFNAEDYVHRIGRTGRAGASGLAVTLVDGDDARDARLVAEIEKLIKKTIEPEAYALEDSRPRRGSWRDGERTERADRPDDRPPVATPRPEGVAAEVSDDERPMRREERARWRGDDEDRRPRRAAVDEGPRRAPAVSSDPFFSQPYEPVASPDARAAWEQKMPAAPVPRPGASPNIRSKRKVASLLGGGPKG</sequence>
<keyword evidence="2 7" id="KW-0378">Hydrolase</keyword>